<dbReference type="SMART" id="SM00530">
    <property type="entry name" value="HTH_XRE"/>
    <property type="match status" value="1"/>
</dbReference>
<evidence type="ECO:0000256" key="1">
    <source>
        <dbReference type="ARBA" id="ARBA00023125"/>
    </source>
</evidence>
<accession>A0A6J4QQ75</accession>
<feature type="domain" description="HTH cro/C1-type" evidence="3">
    <location>
        <begin position="10"/>
        <end position="65"/>
    </location>
</feature>
<sequence length="170" mass="18835">MDRSEVQSRVVEIREERMWTQGQLAVEAGVSPTTVSGIESGRISRPHFGTVKKLARALGVDPRELLSARGSGERERRAPLSLGWAMSSREKEFEEGLDGATLGGLLGLSRELDEEHERLRNLYGEARGVEQRRLIKGRIREVAAQHGSVEASISYHPDLEHPSEEANPGE</sequence>
<dbReference type="PROSITE" id="PS50943">
    <property type="entry name" value="HTH_CROC1"/>
    <property type="match status" value="1"/>
</dbReference>
<dbReference type="GO" id="GO:0003677">
    <property type="term" value="F:DNA binding"/>
    <property type="evidence" value="ECO:0007669"/>
    <property type="project" value="UniProtKB-KW"/>
</dbReference>
<dbReference type="EMBL" id="CADCVB010000228">
    <property type="protein sequence ID" value="CAA9451662.1"/>
    <property type="molecule type" value="Genomic_DNA"/>
</dbReference>
<dbReference type="InterPro" id="IPR001387">
    <property type="entry name" value="Cro/C1-type_HTH"/>
</dbReference>
<feature type="region of interest" description="Disordered" evidence="2">
    <location>
        <begin position="146"/>
        <end position="170"/>
    </location>
</feature>
<dbReference type="PANTHER" id="PTHR46797">
    <property type="entry name" value="HTH-TYPE TRANSCRIPTIONAL REGULATOR"/>
    <property type="match status" value="1"/>
</dbReference>
<dbReference type="Pfam" id="PF01381">
    <property type="entry name" value="HTH_3"/>
    <property type="match status" value="1"/>
</dbReference>
<organism evidence="4">
    <name type="scientific">uncultured Rubrobacteraceae bacterium</name>
    <dbReference type="NCBI Taxonomy" id="349277"/>
    <lineage>
        <taxon>Bacteria</taxon>
        <taxon>Bacillati</taxon>
        <taxon>Actinomycetota</taxon>
        <taxon>Rubrobacteria</taxon>
        <taxon>Rubrobacterales</taxon>
        <taxon>Rubrobacteraceae</taxon>
        <taxon>environmental samples</taxon>
    </lineage>
</organism>
<dbReference type="GO" id="GO:0005829">
    <property type="term" value="C:cytosol"/>
    <property type="evidence" value="ECO:0007669"/>
    <property type="project" value="TreeGrafter"/>
</dbReference>
<dbReference type="Gene3D" id="1.10.260.40">
    <property type="entry name" value="lambda repressor-like DNA-binding domains"/>
    <property type="match status" value="1"/>
</dbReference>
<proteinExistence type="predicted"/>
<dbReference type="CDD" id="cd00093">
    <property type="entry name" value="HTH_XRE"/>
    <property type="match status" value="1"/>
</dbReference>
<dbReference type="InterPro" id="IPR010982">
    <property type="entry name" value="Lambda_DNA-bd_dom_sf"/>
</dbReference>
<dbReference type="GO" id="GO:0003700">
    <property type="term" value="F:DNA-binding transcription factor activity"/>
    <property type="evidence" value="ECO:0007669"/>
    <property type="project" value="TreeGrafter"/>
</dbReference>
<dbReference type="InterPro" id="IPR050807">
    <property type="entry name" value="TransReg_Diox_bact_type"/>
</dbReference>
<evidence type="ECO:0000313" key="4">
    <source>
        <dbReference type="EMBL" id="CAA9451662.1"/>
    </source>
</evidence>
<dbReference type="PANTHER" id="PTHR46797:SF1">
    <property type="entry name" value="METHYLPHOSPHONATE SYNTHASE"/>
    <property type="match status" value="1"/>
</dbReference>
<evidence type="ECO:0000256" key="2">
    <source>
        <dbReference type="SAM" id="MobiDB-lite"/>
    </source>
</evidence>
<keyword evidence="1" id="KW-0238">DNA-binding</keyword>
<protein>
    <submittedName>
        <fullName evidence="4">Predicted transcriptional regulators</fullName>
    </submittedName>
</protein>
<dbReference type="AlphaFoldDB" id="A0A6J4QQ75"/>
<evidence type="ECO:0000259" key="3">
    <source>
        <dbReference type="PROSITE" id="PS50943"/>
    </source>
</evidence>
<dbReference type="SUPFAM" id="SSF47413">
    <property type="entry name" value="lambda repressor-like DNA-binding domains"/>
    <property type="match status" value="1"/>
</dbReference>
<reference evidence="4" key="1">
    <citation type="submission" date="2020-02" db="EMBL/GenBank/DDBJ databases">
        <authorList>
            <person name="Meier V. D."/>
        </authorList>
    </citation>
    <scope>NUCLEOTIDE SEQUENCE</scope>
    <source>
        <strain evidence="4">AVDCRST_MAG78</strain>
    </source>
</reference>
<name>A0A6J4QQ75_9ACTN</name>
<gene>
    <name evidence="4" type="ORF">AVDCRST_MAG78-3475</name>
</gene>